<dbReference type="GO" id="GO:0016887">
    <property type="term" value="F:ATP hydrolysis activity"/>
    <property type="evidence" value="ECO:0007669"/>
    <property type="project" value="InterPro"/>
</dbReference>
<dbReference type="PANTHER" id="PTHR24221">
    <property type="entry name" value="ATP-BINDING CASSETTE SUB-FAMILY B"/>
    <property type="match status" value="1"/>
</dbReference>
<name>A0A7V2WTP8_LEUMU</name>
<comment type="caution">
    <text evidence="2">The sequence shown here is derived from an EMBL/GenBank/DDBJ whole genome shotgun (WGS) entry which is preliminary data.</text>
</comment>
<evidence type="ECO:0000259" key="1">
    <source>
        <dbReference type="Pfam" id="PF00005"/>
    </source>
</evidence>
<feature type="domain" description="ABC transporter" evidence="1">
    <location>
        <begin position="2"/>
        <end position="88"/>
    </location>
</feature>
<evidence type="ECO:0000313" key="2">
    <source>
        <dbReference type="EMBL" id="HFC91298.1"/>
    </source>
</evidence>
<dbReference type="Pfam" id="PF00005">
    <property type="entry name" value="ABC_tran"/>
    <property type="match status" value="1"/>
</dbReference>
<dbReference type="Gene3D" id="3.40.50.300">
    <property type="entry name" value="P-loop containing nucleotide triphosphate hydrolases"/>
    <property type="match status" value="1"/>
</dbReference>
<keyword evidence="2" id="KW-0547">Nucleotide-binding</keyword>
<dbReference type="GO" id="GO:0042626">
    <property type="term" value="F:ATPase-coupled transmembrane transporter activity"/>
    <property type="evidence" value="ECO:0007669"/>
    <property type="project" value="TreeGrafter"/>
</dbReference>
<protein>
    <submittedName>
        <fullName evidence="2">ATP-binding cassette domain-containing protein</fullName>
    </submittedName>
</protein>
<gene>
    <name evidence="2" type="ORF">ENJ51_00650</name>
</gene>
<sequence length="163" mass="17786">AWVPQRPYLFHGSIADNIRLGNPKASDQAMQQAAMEANCADFIQALPQGYNTFIGERGEGLSGGQIQRIALARAFLKDAPLLILDEASANLDQQSEALIQQSIETLSQNRTVITIAHRLNTIKSSDLIVVLAKGKVVETGTHSVLLANNQHYKTMLDSFKATQ</sequence>
<dbReference type="Proteomes" id="UP000885750">
    <property type="component" value="Unassembled WGS sequence"/>
</dbReference>
<keyword evidence="2" id="KW-0067">ATP-binding</keyword>
<dbReference type="EMBL" id="DRMS01000023">
    <property type="protein sequence ID" value="HFC91298.1"/>
    <property type="molecule type" value="Genomic_DNA"/>
</dbReference>
<proteinExistence type="predicted"/>
<dbReference type="GO" id="GO:0005524">
    <property type="term" value="F:ATP binding"/>
    <property type="evidence" value="ECO:0007669"/>
    <property type="project" value="UniProtKB-KW"/>
</dbReference>
<reference evidence="2" key="1">
    <citation type="journal article" date="2020" name="mSystems">
        <title>Genome- and Community-Level Interaction Insights into Carbon Utilization and Element Cycling Functions of Hydrothermarchaeota in Hydrothermal Sediment.</title>
        <authorList>
            <person name="Zhou Z."/>
            <person name="Liu Y."/>
            <person name="Xu W."/>
            <person name="Pan J."/>
            <person name="Luo Z.H."/>
            <person name="Li M."/>
        </authorList>
    </citation>
    <scope>NUCLEOTIDE SEQUENCE [LARGE SCALE GENOMIC DNA]</scope>
    <source>
        <strain evidence="2">HyVt-493</strain>
    </source>
</reference>
<feature type="non-terminal residue" evidence="2">
    <location>
        <position position="1"/>
    </location>
</feature>
<dbReference type="InterPro" id="IPR003439">
    <property type="entry name" value="ABC_transporter-like_ATP-bd"/>
</dbReference>
<dbReference type="InterPro" id="IPR027417">
    <property type="entry name" value="P-loop_NTPase"/>
</dbReference>
<organism evidence="2">
    <name type="scientific">Leucothrix mucor</name>
    <dbReference type="NCBI Taxonomy" id="45248"/>
    <lineage>
        <taxon>Bacteria</taxon>
        <taxon>Pseudomonadati</taxon>
        <taxon>Pseudomonadota</taxon>
        <taxon>Gammaproteobacteria</taxon>
        <taxon>Thiotrichales</taxon>
        <taxon>Thiotrichaceae</taxon>
        <taxon>Leucothrix</taxon>
    </lineage>
</organism>
<dbReference type="AlphaFoldDB" id="A0A7V2WTP8"/>
<dbReference type="PANTHER" id="PTHR24221:SF590">
    <property type="entry name" value="COMPONENT LINKED WITH THE ASSEMBLY OF CYTOCHROME' TRANSPORT TRANSMEMBRANE ATP-BINDING PROTEIN ABC TRANSPORTER CYDD-RELATED"/>
    <property type="match status" value="1"/>
</dbReference>
<dbReference type="InterPro" id="IPR039421">
    <property type="entry name" value="Type_1_exporter"/>
</dbReference>
<accession>A0A7V2WTP8</accession>
<dbReference type="SUPFAM" id="SSF52540">
    <property type="entry name" value="P-loop containing nucleoside triphosphate hydrolases"/>
    <property type="match status" value="1"/>
</dbReference>